<sequence length="399" mass="45371">MLTPGKRRCARCSMVVLDVFNAMMQDLMKDQYIPAPVLYGMIMNDPHFRNKLDLNEKHTVQTLQNEGFSKLDFSIIYKIAKYLKNLICHGVEDEENIIEKLNTLNLNTDNIKFIRATQQCIAVSVFIRNKVLVNSSLQSEVSLFVQKIVSSTGMMFSSEKDCSIVGVSSEEDVDEDRQFLSDESEGKFDCKEPDTKKRRVDISKGDIKRSHTMILDLEIRNKVFHSTELVKENFERFLGNIVEETKGPIFSIQDDGPLNVVLAANDNVSRKTTRFGEVIDRNEMRVVVIGQTGTGKSATGNTILGKRLFKSILCCSSITTKCQLETCTRFDRKISIVDTPGLYDTALTNEQVTMEIEKCIAITAPGPHAILLTINVGKFTHEEYATVKHFREYFWKRYL</sequence>
<comment type="similarity">
    <text evidence="1">Belongs to the TRAFAC class TrmE-Era-EngA-EngB-Septin-like GTPase superfamily. AIG1/Toc34/Toc159-like paraseptin GTPase family. IAN subfamily.</text>
</comment>
<evidence type="ECO:0000256" key="1">
    <source>
        <dbReference type="ARBA" id="ARBA00008535"/>
    </source>
</evidence>
<accession>A0A8S3VKG4</accession>
<dbReference type="Gene3D" id="3.40.50.300">
    <property type="entry name" value="P-loop containing nucleotide triphosphate hydrolases"/>
    <property type="match status" value="1"/>
</dbReference>
<dbReference type="PANTHER" id="PTHR10903:SF188">
    <property type="entry name" value="GTPASE IMAP FAMILY MEMBER 2-LIKE-RELATED"/>
    <property type="match status" value="1"/>
</dbReference>
<proteinExistence type="inferred from homology"/>
<organism evidence="5 6">
    <name type="scientific">Mytilus edulis</name>
    <name type="common">Blue mussel</name>
    <dbReference type="NCBI Taxonomy" id="6550"/>
    <lineage>
        <taxon>Eukaryota</taxon>
        <taxon>Metazoa</taxon>
        <taxon>Spiralia</taxon>
        <taxon>Lophotrochozoa</taxon>
        <taxon>Mollusca</taxon>
        <taxon>Bivalvia</taxon>
        <taxon>Autobranchia</taxon>
        <taxon>Pteriomorphia</taxon>
        <taxon>Mytilida</taxon>
        <taxon>Mytiloidea</taxon>
        <taxon>Mytilidae</taxon>
        <taxon>Mytilinae</taxon>
        <taxon>Mytilus</taxon>
    </lineage>
</organism>
<comment type="caution">
    <text evidence="5">The sequence shown here is derived from an EMBL/GenBank/DDBJ whole genome shotgun (WGS) entry which is preliminary data.</text>
</comment>
<dbReference type="SUPFAM" id="SSF52540">
    <property type="entry name" value="P-loop containing nucleoside triphosphate hydrolases"/>
    <property type="match status" value="1"/>
</dbReference>
<dbReference type="GO" id="GO:0005525">
    <property type="term" value="F:GTP binding"/>
    <property type="evidence" value="ECO:0007669"/>
    <property type="project" value="UniProtKB-KW"/>
</dbReference>
<dbReference type="EMBL" id="CAJPWZ010003339">
    <property type="protein sequence ID" value="CAG2258183.1"/>
    <property type="molecule type" value="Genomic_DNA"/>
</dbReference>
<dbReference type="InterPro" id="IPR027417">
    <property type="entry name" value="P-loop_NTPase"/>
</dbReference>
<evidence type="ECO:0000256" key="2">
    <source>
        <dbReference type="ARBA" id="ARBA00022741"/>
    </source>
</evidence>
<name>A0A8S3VKG4_MYTED</name>
<keyword evidence="6" id="KW-1185">Reference proteome</keyword>
<gene>
    <name evidence="5" type="ORF">MEDL_69363</name>
</gene>
<dbReference type="Pfam" id="PF04548">
    <property type="entry name" value="AIG1"/>
    <property type="match status" value="1"/>
</dbReference>
<protein>
    <recommendedName>
        <fullName evidence="4">AIG1-type G domain-containing protein</fullName>
    </recommendedName>
</protein>
<dbReference type="PROSITE" id="PS51720">
    <property type="entry name" value="G_AIG1"/>
    <property type="match status" value="1"/>
</dbReference>
<reference evidence="5" key="1">
    <citation type="submission" date="2021-03" db="EMBL/GenBank/DDBJ databases">
        <authorList>
            <person name="Bekaert M."/>
        </authorList>
    </citation>
    <scope>NUCLEOTIDE SEQUENCE</scope>
</reference>
<evidence type="ECO:0000259" key="4">
    <source>
        <dbReference type="PROSITE" id="PS51720"/>
    </source>
</evidence>
<dbReference type="InterPro" id="IPR045058">
    <property type="entry name" value="GIMA/IAN/Toc"/>
</dbReference>
<dbReference type="InterPro" id="IPR006703">
    <property type="entry name" value="G_AIG1"/>
</dbReference>
<evidence type="ECO:0000256" key="3">
    <source>
        <dbReference type="ARBA" id="ARBA00023134"/>
    </source>
</evidence>
<dbReference type="OrthoDB" id="10061751at2759"/>
<keyword evidence="3" id="KW-0342">GTP-binding</keyword>
<dbReference type="Proteomes" id="UP000683360">
    <property type="component" value="Unassembled WGS sequence"/>
</dbReference>
<evidence type="ECO:0000313" key="5">
    <source>
        <dbReference type="EMBL" id="CAG2258183.1"/>
    </source>
</evidence>
<feature type="domain" description="AIG1-type G" evidence="4">
    <location>
        <begin position="281"/>
        <end position="399"/>
    </location>
</feature>
<evidence type="ECO:0000313" key="6">
    <source>
        <dbReference type="Proteomes" id="UP000683360"/>
    </source>
</evidence>
<keyword evidence="2" id="KW-0547">Nucleotide-binding</keyword>
<dbReference type="PANTHER" id="PTHR10903">
    <property type="entry name" value="GTPASE, IMAP FAMILY MEMBER-RELATED"/>
    <property type="match status" value="1"/>
</dbReference>
<dbReference type="AlphaFoldDB" id="A0A8S3VKG4"/>